<evidence type="ECO:0000313" key="2">
    <source>
        <dbReference type="Proteomes" id="UP001222325"/>
    </source>
</evidence>
<dbReference type="EMBL" id="JARJCN010000092">
    <property type="protein sequence ID" value="KAJ7075598.1"/>
    <property type="molecule type" value="Genomic_DNA"/>
</dbReference>
<reference evidence="1" key="1">
    <citation type="submission" date="2023-03" db="EMBL/GenBank/DDBJ databases">
        <title>Massive genome expansion in bonnet fungi (Mycena s.s.) driven by repeated elements and novel gene families across ecological guilds.</title>
        <authorList>
            <consortium name="Lawrence Berkeley National Laboratory"/>
            <person name="Harder C.B."/>
            <person name="Miyauchi S."/>
            <person name="Viragh M."/>
            <person name="Kuo A."/>
            <person name="Thoen E."/>
            <person name="Andreopoulos B."/>
            <person name="Lu D."/>
            <person name="Skrede I."/>
            <person name="Drula E."/>
            <person name="Henrissat B."/>
            <person name="Morin E."/>
            <person name="Kohler A."/>
            <person name="Barry K."/>
            <person name="LaButti K."/>
            <person name="Morin E."/>
            <person name="Salamov A."/>
            <person name="Lipzen A."/>
            <person name="Mereny Z."/>
            <person name="Hegedus B."/>
            <person name="Baldrian P."/>
            <person name="Stursova M."/>
            <person name="Weitz H."/>
            <person name="Taylor A."/>
            <person name="Grigoriev I.V."/>
            <person name="Nagy L.G."/>
            <person name="Martin F."/>
            <person name="Kauserud H."/>
        </authorList>
    </citation>
    <scope>NUCLEOTIDE SEQUENCE</scope>
    <source>
        <strain evidence="1">CBHHK173m</strain>
    </source>
</reference>
<name>A0AAD6TPS8_9AGAR</name>
<keyword evidence="2" id="KW-1185">Reference proteome</keyword>
<dbReference type="AlphaFoldDB" id="A0AAD6TPS8"/>
<comment type="caution">
    <text evidence="1">The sequence shown here is derived from an EMBL/GenBank/DDBJ whole genome shotgun (WGS) entry which is preliminary data.</text>
</comment>
<evidence type="ECO:0000313" key="1">
    <source>
        <dbReference type="EMBL" id="KAJ7075598.1"/>
    </source>
</evidence>
<gene>
    <name evidence="1" type="ORF">B0H15DRAFT_791681</name>
</gene>
<sequence>MINIPALLATEKLQSNKANYAIFKVFIEEYAASKGVTGYLHGTITKPPLLITGTANIPAPTPIFSTNPSHDEWVYRDGATKSMVVTNIVDPIGLGIKRDGTAKECWESVES</sequence>
<proteinExistence type="predicted"/>
<feature type="non-terminal residue" evidence="1">
    <location>
        <position position="111"/>
    </location>
</feature>
<accession>A0AAD6TPS8</accession>
<protein>
    <submittedName>
        <fullName evidence="1">Uncharacterized protein</fullName>
    </submittedName>
</protein>
<dbReference type="Proteomes" id="UP001222325">
    <property type="component" value="Unassembled WGS sequence"/>
</dbReference>
<organism evidence="1 2">
    <name type="scientific">Mycena belliarum</name>
    <dbReference type="NCBI Taxonomy" id="1033014"/>
    <lineage>
        <taxon>Eukaryota</taxon>
        <taxon>Fungi</taxon>
        <taxon>Dikarya</taxon>
        <taxon>Basidiomycota</taxon>
        <taxon>Agaricomycotina</taxon>
        <taxon>Agaricomycetes</taxon>
        <taxon>Agaricomycetidae</taxon>
        <taxon>Agaricales</taxon>
        <taxon>Marasmiineae</taxon>
        <taxon>Mycenaceae</taxon>
        <taxon>Mycena</taxon>
    </lineage>
</organism>